<evidence type="ECO:0000313" key="2">
    <source>
        <dbReference type="EMBL" id="STS87923.1"/>
    </source>
</evidence>
<dbReference type="SUPFAM" id="SSF89946">
    <property type="entry name" value="Hypothetical protein VC0424"/>
    <property type="match status" value="1"/>
</dbReference>
<comment type="caution">
    <text evidence="2">The sequence shown here is derived from an EMBL/GenBank/DDBJ whole genome shotgun (WGS) entry which is preliminary data.</text>
</comment>
<evidence type="ECO:0000313" key="3">
    <source>
        <dbReference type="Proteomes" id="UP000254545"/>
    </source>
</evidence>
<gene>
    <name evidence="2" type="primary">rraB_2</name>
    <name evidence="2" type="ORF">NCTC9177_01752</name>
</gene>
<reference evidence="2 3" key="1">
    <citation type="submission" date="2018-06" db="EMBL/GenBank/DDBJ databases">
        <authorList>
            <consortium name="Pathogen Informatics"/>
            <person name="Doyle S."/>
        </authorList>
    </citation>
    <scope>NUCLEOTIDE SEQUENCE [LARGE SCALE GENOMIC DNA]</scope>
    <source>
        <strain evidence="2 3">NCTC9177</strain>
    </source>
</reference>
<dbReference type="AlphaFoldDB" id="A0A7H4MC73"/>
<dbReference type="EMBL" id="UGKR01000003">
    <property type="protein sequence ID" value="STS87923.1"/>
    <property type="molecule type" value="Genomic_DNA"/>
</dbReference>
<sequence length="36" mass="3931">MVICCDILSECALNADLIDAQVEQLMTLAEKYDVGV</sequence>
<dbReference type="Proteomes" id="UP000254545">
    <property type="component" value="Unassembled WGS sequence"/>
</dbReference>
<proteinExistence type="predicted"/>
<dbReference type="Gene3D" id="3.30.70.970">
    <property type="entry name" value="RraB-like"/>
    <property type="match status" value="1"/>
</dbReference>
<name>A0A7H4MC73_KLEVA</name>
<dbReference type="Pfam" id="PF06877">
    <property type="entry name" value="RraB"/>
    <property type="match status" value="1"/>
</dbReference>
<protein>
    <submittedName>
        <fullName evidence="2">Ribonuclease E inhibitor RraB</fullName>
    </submittedName>
</protein>
<dbReference type="InterPro" id="IPR036701">
    <property type="entry name" value="RraB-like_sf"/>
</dbReference>
<accession>A0A7H4MC73</accession>
<evidence type="ECO:0000259" key="1">
    <source>
        <dbReference type="Pfam" id="PF06877"/>
    </source>
</evidence>
<feature type="domain" description="Regulator of ribonuclease activity B" evidence="1">
    <location>
        <begin position="3"/>
        <end position="34"/>
    </location>
</feature>
<organism evidence="2 3">
    <name type="scientific">Klebsiella variicola</name>
    <dbReference type="NCBI Taxonomy" id="244366"/>
    <lineage>
        <taxon>Bacteria</taxon>
        <taxon>Pseudomonadati</taxon>
        <taxon>Pseudomonadota</taxon>
        <taxon>Gammaproteobacteria</taxon>
        <taxon>Enterobacterales</taxon>
        <taxon>Enterobacteriaceae</taxon>
        <taxon>Klebsiella/Raoultella group</taxon>
        <taxon>Klebsiella</taxon>
        <taxon>Klebsiella pneumoniae complex</taxon>
    </lineage>
</organism>
<dbReference type="InterPro" id="IPR009671">
    <property type="entry name" value="RraB_dom"/>
</dbReference>